<keyword evidence="2" id="KW-1185">Reference proteome</keyword>
<dbReference type="EMBL" id="BDIP01001628">
    <property type="protein sequence ID" value="GIQ84799.1"/>
    <property type="molecule type" value="Genomic_DNA"/>
</dbReference>
<dbReference type="SUPFAM" id="SSF117281">
    <property type="entry name" value="Kelch motif"/>
    <property type="match status" value="1"/>
</dbReference>
<accession>A0A9K3D040</accession>
<dbReference type="InterPro" id="IPR015915">
    <property type="entry name" value="Kelch-typ_b-propeller"/>
</dbReference>
<dbReference type="AlphaFoldDB" id="A0A9K3D040"/>
<organism evidence="1 2">
    <name type="scientific">Kipferlia bialata</name>
    <dbReference type="NCBI Taxonomy" id="797122"/>
    <lineage>
        <taxon>Eukaryota</taxon>
        <taxon>Metamonada</taxon>
        <taxon>Carpediemonas-like organisms</taxon>
        <taxon>Kipferlia</taxon>
    </lineage>
</organism>
<evidence type="ECO:0000313" key="2">
    <source>
        <dbReference type="Proteomes" id="UP000265618"/>
    </source>
</evidence>
<evidence type="ECO:0000313" key="1">
    <source>
        <dbReference type="EMBL" id="GIQ84799.1"/>
    </source>
</evidence>
<dbReference type="Proteomes" id="UP000265618">
    <property type="component" value="Unassembled WGS sequence"/>
</dbReference>
<protein>
    <submittedName>
        <fullName evidence="1">Uncharacterized protein</fullName>
    </submittedName>
</protein>
<proteinExistence type="predicted"/>
<reference evidence="1 2" key="1">
    <citation type="journal article" date="2018" name="PLoS ONE">
        <title>The draft genome of Kipferlia bialata reveals reductive genome evolution in fornicate parasites.</title>
        <authorList>
            <person name="Tanifuji G."/>
            <person name="Takabayashi S."/>
            <person name="Kume K."/>
            <person name="Takagi M."/>
            <person name="Nakayama T."/>
            <person name="Kamikawa R."/>
            <person name="Inagaki Y."/>
            <person name="Hashimoto T."/>
        </authorList>
    </citation>
    <scope>NUCLEOTIDE SEQUENCE [LARGE SCALE GENOMIC DNA]</scope>
    <source>
        <strain evidence="1">NY0173</strain>
    </source>
</reference>
<gene>
    <name evidence="1" type="ORF">KIPB_006361</name>
</gene>
<comment type="caution">
    <text evidence="1">The sequence shown here is derived from an EMBL/GenBank/DDBJ whole genome shotgun (WGS) entry which is preliminary data.</text>
</comment>
<name>A0A9K3D040_9EUKA</name>
<sequence length="373" mass="41104">MGWTEPTRIVFASGEYIEFTTSRITIPDESGIGKLISGTCMAPALYLSDSTMSLLSVVQDDPTAEPTLEVCQLPFPPPPEGSEWYSGDCCTQLDGILYYVCRTCNTEDKQNPLAMAVCDLSAETREWVSCEMPRSMPPTQRPILFSLSGSVYITGFQTVAETWRLNTETREWGLFMKQGHMSFARRHIVAGDTLHCLKSHGGLRDQHCQHTVFDESGGWREEPPIPESLAWCAVFGAGRSLVMLGKMSSLQPKLAGGKSALAWNPVEGEPVQVYPVKMPPGMWWTTAQLSHDTVLVTGIAPPQWDDMAVMPDDHNTLGMVVRITCGTTDQDATERVPTAQITDFAPEAVAARSTSLIESVLEIIRRAERGEEL</sequence>
<dbReference type="Gene3D" id="2.120.10.80">
    <property type="entry name" value="Kelch-type beta propeller"/>
    <property type="match status" value="1"/>
</dbReference>